<feature type="domain" description="Glycosyltransferase family 28 N-terminal" evidence="12">
    <location>
        <begin position="3"/>
        <end position="137"/>
    </location>
</feature>
<dbReference type="AlphaFoldDB" id="A0A6N9YFV6"/>
<evidence type="ECO:0000256" key="2">
    <source>
        <dbReference type="ARBA" id="ARBA00022618"/>
    </source>
</evidence>
<dbReference type="GO" id="GO:0004190">
    <property type="term" value="F:aspartic-type endopeptidase activity"/>
    <property type="evidence" value="ECO:0007669"/>
    <property type="project" value="InterPro"/>
</dbReference>
<dbReference type="Pfam" id="PF04101">
    <property type="entry name" value="Glyco_tran_28_C"/>
    <property type="match status" value="1"/>
</dbReference>
<comment type="pathway">
    <text evidence="10">Cell wall biogenesis; peptidoglycan biosynthesis.</text>
</comment>
<protein>
    <recommendedName>
        <fullName evidence="10">UDP-N-acetylglucosamine--N-acetylmuramyl-(pentapeptide) pyrophosphoryl-undecaprenol N-acetylglucosamine transferase</fullName>
        <ecNumber evidence="10">2.4.1.227</ecNumber>
    </recommendedName>
    <alternativeName>
        <fullName evidence="10">Undecaprenyl-PP-MurNAc-pentapeptide-UDPGlcNAc GlcNAc transferase</fullName>
    </alternativeName>
</protein>
<feature type="domain" description="Glycosyl transferase family 28 C-terminal" evidence="13">
    <location>
        <begin position="188"/>
        <end position="346"/>
    </location>
</feature>
<dbReference type="GO" id="GO:0051301">
    <property type="term" value="P:cell division"/>
    <property type="evidence" value="ECO:0007669"/>
    <property type="project" value="UniProtKB-KW"/>
</dbReference>
<dbReference type="EMBL" id="JAAGOB010000001">
    <property type="protein sequence ID" value="NED93820.1"/>
    <property type="molecule type" value="Genomic_DNA"/>
</dbReference>
<dbReference type="InterPro" id="IPR006009">
    <property type="entry name" value="GlcNAc_MurG"/>
</dbReference>
<dbReference type="GO" id="GO:0071555">
    <property type="term" value="P:cell wall organization"/>
    <property type="evidence" value="ECO:0007669"/>
    <property type="project" value="UniProtKB-KW"/>
</dbReference>
<feature type="binding site" evidence="10">
    <location>
        <position position="161"/>
    </location>
    <ligand>
        <name>UDP-N-acetyl-alpha-D-glucosamine</name>
        <dbReference type="ChEBI" id="CHEBI:57705"/>
    </ligand>
</feature>
<comment type="subcellular location">
    <subcellularLocation>
        <location evidence="10">Cell membrane</location>
        <topology evidence="10">Peripheral membrane protein</topology>
        <orientation evidence="10">Cytoplasmic side</orientation>
    </subcellularLocation>
</comment>
<comment type="function">
    <text evidence="10">Cell wall formation. Catalyzes the transfer of a GlcNAc subunit on undecaprenyl-pyrophosphoryl-MurNAc-pentapeptide (lipid intermediate I) to form undecaprenyl-pyrophosphoryl-MurNAc-(pentapeptide)GlcNAc (lipid intermediate II).</text>
</comment>
<dbReference type="UniPathway" id="UPA00219"/>
<dbReference type="GO" id="GO:0005975">
    <property type="term" value="P:carbohydrate metabolic process"/>
    <property type="evidence" value="ECO:0007669"/>
    <property type="project" value="InterPro"/>
</dbReference>
<comment type="caution">
    <text evidence="14">The sequence shown here is derived from an EMBL/GenBank/DDBJ whole genome shotgun (WGS) entry which is preliminary data.</text>
</comment>
<keyword evidence="4 10" id="KW-0808">Transferase</keyword>
<keyword evidence="8 10" id="KW-0131">Cell cycle</keyword>
<dbReference type="InterPro" id="IPR001969">
    <property type="entry name" value="Aspartic_peptidase_AS"/>
</dbReference>
<keyword evidence="1 10" id="KW-1003">Cell membrane</keyword>
<evidence type="ECO:0000259" key="13">
    <source>
        <dbReference type="Pfam" id="PF04101"/>
    </source>
</evidence>
<organism evidence="14 15">
    <name type="scientific">Phytoactinopolyspora alkaliphila</name>
    <dbReference type="NCBI Taxonomy" id="1783498"/>
    <lineage>
        <taxon>Bacteria</taxon>
        <taxon>Bacillati</taxon>
        <taxon>Actinomycetota</taxon>
        <taxon>Actinomycetes</taxon>
        <taxon>Jiangellales</taxon>
        <taxon>Jiangellaceae</taxon>
        <taxon>Phytoactinopolyspora</taxon>
    </lineage>
</organism>
<sequence length="385" mass="39845">MRVVLAGGGTAGHIEPALATADAIRRADPDAGIVMLGTERGLETRLVPERGYELALIPPVPLPRRLTPELIRLPARVRGAVRQTAAVLRDRGADVLVGFGGYVSLPAYLAARRLGLPTVIHEANAKPGLANRIGARFTPFVAAATPDVALPHCEHIGVPLRRSVSLLDREASREEGRDFFGLDQDTPTLLVFGGSQGARKVNSAVTGALEALLDSGAQVLHAVGAANIESAQPRPGYVPVAYIDRMDLAYAAADLAVCRAGAITCAELAAVGLPAVYVPLPHGNGEQRLNAEPTVAAGGGLLVRDGDLTAAWIAAEVVPILTDPGRLRTMGQAAAGLGHRDADEQLVRMVWKAAESTGTTNDGGRTANGRTANGSGADGKDGGGR</sequence>
<comment type="catalytic activity">
    <reaction evidence="10">
        <text>di-trans,octa-cis-undecaprenyl diphospho-N-acetyl-alpha-D-muramoyl-L-alanyl-D-glutamyl-meso-2,6-diaminopimeloyl-D-alanyl-D-alanine + UDP-N-acetyl-alpha-D-glucosamine = di-trans,octa-cis-undecaprenyl diphospho-[N-acetyl-alpha-D-glucosaminyl-(1-&gt;4)]-N-acetyl-alpha-D-muramoyl-L-alanyl-D-glutamyl-meso-2,6-diaminopimeloyl-D-alanyl-D-alanine + UDP + H(+)</text>
        <dbReference type="Rhea" id="RHEA:31227"/>
        <dbReference type="ChEBI" id="CHEBI:15378"/>
        <dbReference type="ChEBI" id="CHEBI:57705"/>
        <dbReference type="ChEBI" id="CHEBI:58223"/>
        <dbReference type="ChEBI" id="CHEBI:61387"/>
        <dbReference type="ChEBI" id="CHEBI:61388"/>
        <dbReference type="EC" id="2.4.1.227"/>
    </reaction>
</comment>
<comment type="caution">
    <text evidence="10">Lacks conserved residue(s) required for the propagation of feature annotation.</text>
</comment>
<reference evidence="14 15" key="1">
    <citation type="submission" date="2020-02" db="EMBL/GenBank/DDBJ databases">
        <authorList>
            <person name="Li X.-J."/>
            <person name="Feng X.-M."/>
        </authorList>
    </citation>
    <scope>NUCLEOTIDE SEQUENCE [LARGE SCALE GENOMIC DNA]</scope>
    <source>
        <strain evidence="14 15">CGMCC 4.7225</strain>
    </source>
</reference>
<dbReference type="EC" id="2.4.1.227" evidence="10"/>
<evidence type="ECO:0000256" key="4">
    <source>
        <dbReference type="ARBA" id="ARBA00022679"/>
    </source>
</evidence>
<feature type="binding site" evidence="10">
    <location>
        <begin position="10"/>
        <end position="12"/>
    </location>
    <ligand>
        <name>UDP-N-acetyl-alpha-D-glucosamine</name>
        <dbReference type="ChEBI" id="CHEBI:57705"/>
    </ligand>
</feature>
<dbReference type="PANTHER" id="PTHR21015:SF22">
    <property type="entry name" value="GLYCOSYLTRANSFERASE"/>
    <property type="match status" value="1"/>
</dbReference>
<dbReference type="InterPro" id="IPR004276">
    <property type="entry name" value="GlycoTrans_28_N"/>
</dbReference>
<feature type="compositionally biased region" description="Polar residues" evidence="11">
    <location>
        <begin position="356"/>
        <end position="373"/>
    </location>
</feature>
<keyword evidence="15" id="KW-1185">Reference proteome</keyword>
<dbReference type="SUPFAM" id="SSF53756">
    <property type="entry name" value="UDP-Glycosyltransferase/glycogen phosphorylase"/>
    <property type="match status" value="1"/>
</dbReference>
<feature type="binding site" evidence="10">
    <location>
        <position position="287"/>
    </location>
    <ligand>
        <name>UDP-N-acetyl-alpha-D-glucosamine</name>
        <dbReference type="ChEBI" id="CHEBI:57705"/>
    </ligand>
</feature>
<dbReference type="GO" id="GO:0008360">
    <property type="term" value="P:regulation of cell shape"/>
    <property type="evidence" value="ECO:0007669"/>
    <property type="project" value="UniProtKB-KW"/>
</dbReference>
<dbReference type="HAMAP" id="MF_00033">
    <property type="entry name" value="MurG"/>
    <property type="match status" value="1"/>
</dbReference>
<gene>
    <name evidence="10 14" type="primary">murG</name>
    <name evidence="14" type="ORF">G1H11_00635</name>
</gene>
<keyword evidence="5 10" id="KW-0133">Cell shape</keyword>
<keyword evidence="9 10" id="KW-0961">Cell wall biogenesis/degradation</keyword>
<comment type="similarity">
    <text evidence="10">Belongs to the glycosyltransferase 28 family. MurG subfamily.</text>
</comment>
<dbReference type="NCBIfam" id="TIGR01133">
    <property type="entry name" value="murG"/>
    <property type="match status" value="1"/>
</dbReference>
<accession>A0A6N9YFV6</accession>
<evidence type="ECO:0000259" key="12">
    <source>
        <dbReference type="Pfam" id="PF03033"/>
    </source>
</evidence>
<dbReference type="Gene3D" id="3.40.50.2000">
    <property type="entry name" value="Glycogen Phosphorylase B"/>
    <property type="match status" value="2"/>
</dbReference>
<evidence type="ECO:0000256" key="3">
    <source>
        <dbReference type="ARBA" id="ARBA00022676"/>
    </source>
</evidence>
<dbReference type="Pfam" id="PF03033">
    <property type="entry name" value="Glyco_transf_28"/>
    <property type="match status" value="1"/>
</dbReference>
<dbReference type="PANTHER" id="PTHR21015">
    <property type="entry name" value="UDP-N-ACETYLGLUCOSAMINE--N-ACETYLMURAMYL-(PENTAPEPTIDE) PYROPHOSPHORYL-UNDECAPRENOL N-ACETYLGLUCOSAMINE TRANSFERASE 1"/>
    <property type="match status" value="1"/>
</dbReference>
<evidence type="ECO:0000256" key="6">
    <source>
        <dbReference type="ARBA" id="ARBA00022984"/>
    </source>
</evidence>
<evidence type="ECO:0000256" key="5">
    <source>
        <dbReference type="ARBA" id="ARBA00022960"/>
    </source>
</evidence>
<evidence type="ECO:0000256" key="8">
    <source>
        <dbReference type="ARBA" id="ARBA00023306"/>
    </source>
</evidence>
<dbReference type="CDD" id="cd03785">
    <property type="entry name" value="GT28_MurG"/>
    <property type="match status" value="1"/>
</dbReference>
<feature type="region of interest" description="Disordered" evidence="11">
    <location>
        <begin position="355"/>
        <end position="385"/>
    </location>
</feature>
<dbReference type="PROSITE" id="PS00141">
    <property type="entry name" value="ASP_PROTEASE"/>
    <property type="match status" value="1"/>
</dbReference>
<name>A0A6N9YFV6_9ACTN</name>
<evidence type="ECO:0000256" key="7">
    <source>
        <dbReference type="ARBA" id="ARBA00023136"/>
    </source>
</evidence>
<evidence type="ECO:0000313" key="15">
    <source>
        <dbReference type="Proteomes" id="UP000469185"/>
    </source>
</evidence>
<keyword evidence="6 10" id="KW-0573">Peptidoglycan synthesis</keyword>
<dbReference type="GO" id="GO:0005886">
    <property type="term" value="C:plasma membrane"/>
    <property type="evidence" value="ECO:0007669"/>
    <property type="project" value="UniProtKB-SubCell"/>
</dbReference>
<dbReference type="GO" id="GO:0050511">
    <property type="term" value="F:undecaprenyldiphospho-muramoylpentapeptide beta-N-acetylglucosaminyltransferase activity"/>
    <property type="evidence" value="ECO:0007669"/>
    <property type="project" value="UniProtKB-UniRule"/>
</dbReference>
<feature type="binding site" evidence="10">
    <location>
        <position position="124"/>
    </location>
    <ligand>
        <name>UDP-N-acetyl-alpha-D-glucosamine</name>
        <dbReference type="ChEBI" id="CHEBI:57705"/>
    </ligand>
</feature>
<feature type="binding site" evidence="10">
    <location>
        <position position="243"/>
    </location>
    <ligand>
        <name>UDP-N-acetyl-alpha-D-glucosamine</name>
        <dbReference type="ChEBI" id="CHEBI:57705"/>
    </ligand>
</feature>
<dbReference type="Proteomes" id="UP000469185">
    <property type="component" value="Unassembled WGS sequence"/>
</dbReference>
<evidence type="ECO:0000256" key="11">
    <source>
        <dbReference type="SAM" id="MobiDB-lite"/>
    </source>
</evidence>
<dbReference type="GO" id="GO:0009252">
    <property type="term" value="P:peptidoglycan biosynthetic process"/>
    <property type="evidence" value="ECO:0007669"/>
    <property type="project" value="UniProtKB-UniRule"/>
</dbReference>
<evidence type="ECO:0000256" key="9">
    <source>
        <dbReference type="ARBA" id="ARBA00023316"/>
    </source>
</evidence>
<evidence type="ECO:0000256" key="10">
    <source>
        <dbReference type="HAMAP-Rule" id="MF_00033"/>
    </source>
</evidence>
<keyword evidence="7 10" id="KW-0472">Membrane</keyword>
<proteinExistence type="inferred from homology"/>
<dbReference type="InterPro" id="IPR007235">
    <property type="entry name" value="Glyco_trans_28_C"/>
</dbReference>
<evidence type="ECO:0000256" key="1">
    <source>
        <dbReference type="ARBA" id="ARBA00022475"/>
    </source>
</evidence>
<dbReference type="GO" id="GO:0006508">
    <property type="term" value="P:proteolysis"/>
    <property type="evidence" value="ECO:0007669"/>
    <property type="project" value="InterPro"/>
</dbReference>
<feature type="binding site" evidence="10">
    <location>
        <position position="195"/>
    </location>
    <ligand>
        <name>UDP-N-acetyl-alpha-D-glucosamine</name>
        <dbReference type="ChEBI" id="CHEBI:57705"/>
    </ligand>
</feature>
<evidence type="ECO:0000313" key="14">
    <source>
        <dbReference type="EMBL" id="NED93820.1"/>
    </source>
</evidence>
<keyword evidence="3 10" id="KW-0328">Glycosyltransferase</keyword>
<keyword evidence="2 10" id="KW-0132">Cell division</keyword>